<dbReference type="EnsemblMetazoa" id="G34119.1">
    <property type="protein sequence ID" value="G34119.1:cds"/>
    <property type="gene ID" value="G34119"/>
</dbReference>
<proteinExistence type="predicted"/>
<name>A0A8W8MN87_MAGGI</name>
<reference evidence="2" key="1">
    <citation type="submission" date="2022-08" db="UniProtKB">
        <authorList>
            <consortium name="EnsemblMetazoa"/>
        </authorList>
    </citation>
    <scope>IDENTIFICATION</scope>
    <source>
        <strain evidence="2">05x7-T-G4-1.051#20</strain>
    </source>
</reference>
<dbReference type="Proteomes" id="UP000005408">
    <property type="component" value="Unassembled WGS sequence"/>
</dbReference>
<evidence type="ECO:0000256" key="1">
    <source>
        <dbReference type="SAM" id="SignalP"/>
    </source>
</evidence>
<keyword evidence="1" id="KW-0732">Signal</keyword>
<evidence type="ECO:0000313" key="2">
    <source>
        <dbReference type="EnsemblMetazoa" id="G34119.1:cds"/>
    </source>
</evidence>
<feature type="chain" id="PRO_5036465901" evidence="1">
    <location>
        <begin position="23"/>
        <end position="246"/>
    </location>
</feature>
<protein>
    <submittedName>
        <fullName evidence="2">Uncharacterized protein</fullName>
    </submittedName>
</protein>
<sequence length="246" mass="27367">MKAIVFFLGFVYECLLTDITIALQCGKRMSDCCSGYMYDKDKATCVECPAGYHGPHCNESCPFPSYGVLCRLRCTCGIGYCHNAYGCYIKKTTGMASTITSSPKRNILATLKNNNPKNETSMSTLVSKMTGVIGTEFHVVKDFPIRGMVMIVNNGVYVNHIYAVTSKDVNYQTDVPLVLLEKTVTNSVHIHSMVLAAKRAACVQNNAVTFLQAVHLQRQLLRIKNHTRRILSAQMIPIHTPQKVMM</sequence>
<organism evidence="2 3">
    <name type="scientific">Magallana gigas</name>
    <name type="common">Pacific oyster</name>
    <name type="synonym">Crassostrea gigas</name>
    <dbReference type="NCBI Taxonomy" id="29159"/>
    <lineage>
        <taxon>Eukaryota</taxon>
        <taxon>Metazoa</taxon>
        <taxon>Spiralia</taxon>
        <taxon>Lophotrochozoa</taxon>
        <taxon>Mollusca</taxon>
        <taxon>Bivalvia</taxon>
        <taxon>Autobranchia</taxon>
        <taxon>Pteriomorphia</taxon>
        <taxon>Ostreida</taxon>
        <taxon>Ostreoidea</taxon>
        <taxon>Ostreidae</taxon>
        <taxon>Magallana</taxon>
    </lineage>
</organism>
<keyword evidence="3" id="KW-1185">Reference proteome</keyword>
<dbReference type="AlphaFoldDB" id="A0A8W8MN87"/>
<dbReference type="Gene3D" id="2.170.300.10">
    <property type="entry name" value="Tie2 ligand-binding domain superfamily"/>
    <property type="match status" value="1"/>
</dbReference>
<feature type="signal peptide" evidence="1">
    <location>
        <begin position="1"/>
        <end position="22"/>
    </location>
</feature>
<evidence type="ECO:0000313" key="3">
    <source>
        <dbReference type="Proteomes" id="UP000005408"/>
    </source>
</evidence>
<accession>A0A8W8MN87</accession>